<reference evidence="1 2" key="1">
    <citation type="submission" date="2021-03" db="EMBL/GenBank/DDBJ databases">
        <title>Whole genome sequence of Agrobacterium sp. strain Rnr.</title>
        <authorList>
            <person name="Mafakheri H."/>
            <person name="Taghavi S.M."/>
            <person name="Nemanja K."/>
            <person name="Osdaghi E."/>
        </authorList>
    </citation>
    <scope>NUCLEOTIDE SEQUENCE [LARGE SCALE GENOMIC DNA]</scope>
    <source>
        <strain evidence="1 2">Rnr</strain>
    </source>
</reference>
<dbReference type="Proteomes" id="UP000664699">
    <property type="component" value="Unassembled WGS sequence"/>
</dbReference>
<evidence type="ECO:0000313" key="1">
    <source>
        <dbReference type="EMBL" id="MBO0129212.1"/>
    </source>
</evidence>
<proteinExistence type="predicted"/>
<organism evidence="1 2">
    <name type="scientific">Agrobacterium burrii</name>
    <dbReference type="NCBI Taxonomy" id="2815339"/>
    <lineage>
        <taxon>Bacteria</taxon>
        <taxon>Pseudomonadati</taxon>
        <taxon>Pseudomonadota</taxon>
        <taxon>Alphaproteobacteria</taxon>
        <taxon>Hyphomicrobiales</taxon>
        <taxon>Rhizobiaceae</taxon>
        <taxon>Rhizobium/Agrobacterium group</taxon>
        <taxon>Agrobacterium</taxon>
        <taxon>Agrobacterium tumefaciens complex</taxon>
    </lineage>
</organism>
<protein>
    <submittedName>
        <fullName evidence="1">Uncharacterized protein</fullName>
    </submittedName>
</protein>
<gene>
    <name evidence="1" type="ORF">JZX89_00470</name>
</gene>
<accession>A0ABS3EB77</accession>
<dbReference type="EMBL" id="JAFLNA010000001">
    <property type="protein sequence ID" value="MBO0129212.1"/>
    <property type="molecule type" value="Genomic_DNA"/>
</dbReference>
<keyword evidence="2" id="KW-1185">Reference proteome</keyword>
<comment type="caution">
    <text evidence="1">The sequence shown here is derived from an EMBL/GenBank/DDBJ whole genome shotgun (WGS) entry which is preliminary data.</text>
</comment>
<dbReference type="RefSeq" id="WP_207132781.1">
    <property type="nucleotide sequence ID" value="NZ_JAFLNA010000001.1"/>
</dbReference>
<name>A0ABS3EB77_9HYPH</name>
<sequence>MRKFVINDSPVFEGTLVGKQPNGEFDHFVVDRETMESIHQFIVEDGDLHEIPDANSDGLYDLWDYPTVAI</sequence>
<evidence type="ECO:0000313" key="2">
    <source>
        <dbReference type="Proteomes" id="UP000664699"/>
    </source>
</evidence>